<protein>
    <submittedName>
        <fullName evidence="1">Uncharacterized protein</fullName>
    </submittedName>
</protein>
<organism evidence="1 2">
    <name type="scientific">Phormidesmis priestleyi ULC007</name>
    <dbReference type="NCBI Taxonomy" id="1920490"/>
    <lineage>
        <taxon>Bacteria</taxon>
        <taxon>Bacillati</taxon>
        <taxon>Cyanobacteriota</taxon>
        <taxon>Cyanophyceae</taxon>
        <taxon>Leptolyngbyales</taxon>
        <taxon>Leptolyngbyaceae</taxon>
        <taxon>Phormidesmis</taxon>
    </lineage>
</organism>
<comment type="caution">
    <text evidence="1">The sequence shown here is derived from an EMBL/GenBank/DDBJ whole genome shotgun (WGS) entry which is preliminary data.</text>
</comment>
<dbReference type="STRING" id="1920490.GCA_001895925_01981"/>
<dbReference type="OrthoDB" id="574571at2"/>
<gene>
    <name evidence="1" type="ORF">C7B65_19730</name>
</gene>
<sequence length="63" mass="7441">MSDPEFASWFTKLREDIDVMANMPKVEAERLVVLHSKLIDLIDFLDPHCVRVPPMYRTRIEQP</sequence>
<reference evidence="1 2" key="1">
    <citation type="submission" date="2018-02" db="EMBL/GenBank/DDBJ databases">
        <authorList>
            <person name="Cohen D.B."/>
            <person name="Kent A.D."/>
        </authorList>
    </citation>
    <scope>NUCLEOTIDE SEQUENCE [LARGE SCALE GENOMIC DNA]</scope>
    <source>
        <strain evidence="1 2">ULC007</strain>
    </source>
</reference>
<accession>A0A2T1D976</accession>
<keyword evidence="2" id="KW-1185">Reference proteome</keyword>
<name>A0A2T1D976_9CYAN</name>
<evidence type="ECO:0000313" key="1">
    <source>
        <dbReference type="EMBL" id="PSB17045.1"/>
    </source>
</evidence>
<proteinExistence type="predicted"/>
<dbReference type="Proteomes" id="UP000238634">
    <property type="component" value="Unassembled WGS sequence"/>
</dbReference>
<evidence type="ECO:0000313" key="2">
    <source>
        <dbReference type="Proteomes" id="UP000238634"/>
    </source>
</evidence>
<dbReference type="AlphaFoldDB" id="A0A2T1D976"/>
<reference evidence="1 2" key="2">
    <citation type="submission" date="2018-03" db="EMBL/GenBank/DDBJ databases">
        <title>The ancient ancestry and fast evolution of plastids.</title>
        <authorList>
            <person name="Moore K.R."/>
            <person name="Magnabosco C."/>
            <person name="Momper L."/>
            <person name="Gold D.A."/>
            <person name="Bosak T."/>
            <person name="Fournier G.P."/>
        </authorList>
    </citation>
    <scope>NUCLEOTIDE SEQUENCE [LARGE SCALE GENOMIC DNA]</scope>
    <source>
        <strain evidence="1 2">ULC007</strain>
    </source>
</reference>
<dbReference type="EMBL" id="PVWG01000033">
    <property type="protein sequence ID" value="PSB17045.1"/>
    <property type="molecule type" value="Genomic_DNA"/>
</dbReference>